<evidence type="ECO:0000313" key="1">
    <source>
        <dbReference type="EMBL" id="PJZ31061.1"/>
    </source>
</evidence>
<organism evidence="1 2">
    <name type="scientific">Leptospira kmetyi</name>
    <dbReference type="NCBI Taxonomy" id="408139"/>
    <lineage>
        <taxon>Bacteria</taxon>
        <taxon>Pseudomonadati</taxon>
        <taxon>Spirochaetota</taxon>
        <taxon>Spirochaetia</taxon>
        <taxon>Leptospirales</taxon>
        <taxon>Leptospiraceae</taxon>
        <taxon>Leptospira</taxon>
    </lineage>
</organism>
<evidence type="ECO:0000313" key="2">
    <source>
        <dbReference type="Proteomes" id="UP000231919"/>
    </source>
</evidence>
<proteinExistence type="predicted"/>
<accession>A0ABX4NCK5</accession>
<name>A0ABX4NCK5_9LEPT</name>
<dbReference type="Proteomes" id="UP000231919">
    <property type="component" value="Unassembled WGS sequence"/>
</dbReference>
<comment type="caution">
    <text evidence="1">The sequence shown here is derived from an EMBL/GenBank/DDBJ whole genome shotgun (WGS) entry which is preliminary data.</text>
</comment>
<protein>
    <submittedName>
        <fullName evidence="1">Uncharacterized protein</fullName>
    </submittedName>
</protein>
<keyword evidence="2" id="KW-1185">Reference proteome</keyword>
<gene>
    <name evidence="1" type="ORF">CH378_03810</name>
</gene>
<dbReference type="EMBL" id="NPDP01000005">
    <property type="protein sequence ID" value="PJZ31061.1"/>
    <property type="molecule type" value="Genomic_DNA"/>
</dbReference>
<reference evidence="1 2" key="1">
    <citation type="submission" date="2017-07" db="EMBL/GenBank/DDBJ databases">
        <title>Leptospira spp. isolated from tropical soils.</title>
        <authorList>
            <person name="Thibeaux R."/>
            <person name="Iraola G."/>
            <person name="Ferres I."/>
            <person name="Bierque E."/>
            <person name="Girault D."/>
            <person name="Soupe-Gilbert M.-E."/>
            <person name="Picardeau M."/>
            <person name="Goarant C."/>
        </authorList>
    </citation>
    <scope>NUCLEOTIDE SEQUENCE [LARGE SCALE GENOMIC DNA]</scope>
    <source>
        <strain evidence="1 2">JW2-C-B1</strain>
    </source>
</reference>
<sequence>MFGLNRHWFPQPVSLFLILFSTYKNKLQNPKKREPFSPISFLRRIKKMQRMEYNNCSSSRKGR</sequence>